<dbReference type="EMBL" id="MLJW01001213">
    <property type="protein sequence ID" value="OIQ79441.1"/>
    <property type="molecule type" value="Genomic_DNA"/>
</dbReference>
<protein>
    <submittedName>
        <fullName evidence="2">NPCBM-associated, NEW3 domain of alpha-galactosidase</fullName>
    </submittedName>
</protein>
<comment type="caution">
    <text evidence="2">The sequence shown here is derived from an EMBL/GenBank/DDBJ whole genome shotgun (WGS) entry which is preliminary data.</text>
</comment>
<evidence type="ECO:0000313" key="2">
    <source>
        <dbReference type="EMBL" id="OIQ79441.1"/>
    </source>
</evidence>
<feature type="domain" description="DUF11" evidence="1">
    <location>
        <begin position="546"/>
        <end position="644"/>
    </location>
</feature>
<reference evidence="2" key="1">
    <citation type="submission" date="2016-10" db="EMBL/GenBank/DDBJ databases">
        <title>Sequence of Gallionella enrichment culture.</title>
        <authorList>
            <person name="Poehlein A."/>
            <person name="Muehling M."/>
            <person name="Daniel R."/>
        </authorList>
    </citation>
    <scope>NUCLEOTIDE SEQUENCE</scope>
</reference>
<evidence type="ECO:0000259" key="1">
    <source>
        <dbReference type="Pfam" id="PF01345"/>
    </source>
</evidence>
<dbReference type="InterPro" id="IPR001434">
    <property type="entry name" value="OmcB-like_DUF11"/>
</dbReference>
<sequence>MASSQLAVELSAGATQSVSIGLENTGQSTATGLVADLTLPPGVSLAAGQQGAVIVGGGGRSVRFGTLTATAWTCGTNATDPPTVTCRLPELPGGQVTHLSVTLDVVKTAGGDGTVVLDIKGTGITPTHLLVPAHVATMPATLMVTGPPVQEVTAAEPHTLTWTVSNVGGQPATALSLALSVPDGLSLDPAGSSDSGWTCMPDQGPVTHGASSLTCSYPSLAPDGITSALTLIAIADTQVLAAEPPTLPIGYALTWTGSTSPSVGEADLTAVPSPGEMAVDAPSAATFVVGASTDVTFTVRHVSGPALRGIVVVVSPPAGVEWDGSAAPSGGWTCSDRADGTVGCARPTLEVGASVGLTLAFTATEAALREPTGELTATGFRDGTLAPSPTARVATTRRPVPAELTIAEVPSVRVVVGGTATVLVPWHNVGGTDAVDVLATVTLPLGVHGTVSIGTGGVDGTCTVTPATGPGPDVWTCTVPSAAAGADGVITLALTADQSARGATGLGVSIDLTATGAVPAATGTIPVTVSSPVLGFGTPAPLAALSAGRSGTIAFTVTNTGDALANNVVAQVDLPAGVELDAGLVGAASCSTSGGTTPTVTCALGSLAAGANAPLVIGLTARTAGVSELLLTIRADGLEPVEQNLEARIADAGLSPRYTSSTGSDVTEIGAPLLTCTESAACTDILDGTSSGNNNSLAMVPLNVADGTQTSSSSTLTIPEGRKVTFAGLYWSADAGPAQTFDTAALGVAHLRGPGDTTYRDITGAVVSQVTDDAGRSYYQSFADVTSQVAAGGSGTWSVADVALPTGRVDSSPTYYAGWALVVVYSGGTGDVTVYDGGAWVASNSSVPFAFQGAKGQAVRLGVVAWEGDQATAGDTLSLNGSGMTPLRWDPSHRTLHPGSTTNAFDSTAVGSAYVNSLGVDAKGFASGSLVAGVNTVVASTSGDQYLIGVLTVTTAGEG</sequence>
<dbReference type="AlphaFoldDB" id="A0A1J5Q6T9"/>
<gene>
    <name evidence="2" type="ORF">GALL_388240</name>
</gene>
<name>A0A1J5Q6T9_9ZZZZ</name>
<accession>A0A1J5Q6T9</accession>
<organism evidence="2">
    <name type="scientific">mine drainage metagenome</name>
    <dbReference type="NCBI Taxonomy" id="410659"/>
    <lineage>
        <taxon>unclassified sequences</taxon>
        <taxon>metagenomes</taxon>
        <taxon>ecological metagenomes</taxon>
    </lineage>
</organism>
<proteinExistence type="predicted"/>
<dbReference type="Pfam" id="PF01345">
    <property type="entry name" value="DUF11"/>
    <property type="match status" value="1"/>
</dbReference>